<accession>A0A4Y2DUH6</accession>
<dbReference type="EMBL" id="BGPR01000443">
    <property type="protein sequence ID" value="GBM20522.1"/>
    <property type="molecule type" value="Genomic_DNA"/>
</dbReference>
<evidence type="ECO:0000313" key="1">
    <source>
        <dbReference type="EMBL" id="GBM20522.1"/>
    </source>
</evidence>
<reference evidence="1 2" key="1">
    <citation type="journal article" date="2019" name="Sci. Rep.">
        <title>Orb-weaving spider Araneus ventricosus genome elucidates the spidroin gene catalogue.</title>
        <authorList>
            <person name="Kono N."/>
            <person name="Nakamura H."/>
            <person name="Ohtoshi R."/>
            <person name="Moran D.A.P."/>
            <person name="Shinohara A."/>
            <person name="Yoshida Y."/>
            <person name="Fujiwara M."/>
            <person name="Mori M."/>
            <person name="Tomita M."/>
            <person name="Arakawa K."/>
        </authorList>
    </citation>
    <scope>NUCLEOTIDE SEQUENCE [LARGE SCALE GENOMIC DNA]</scope>
</reference>
<gene>
    <name evidence="1" type="ORF">AVEN_61059_1</name>
</gene>
<sequence>MHYQTTARSKQIRAVISSGVVSQAVRNRRLNFGYALDVLRHVYQTNLGTMKTVSSDAISIDRGGLVVKSRLRIGGFHARNPIDPPYMWA</sequence>
<dbReference type="Proteomes" id="UP000499080">
    <property type="component" value="Unassembled WGS sequence"/>
</dbReference>
<keyword evidence="2" id="KW-1185">Reference proteome</keyword>
<evidence type="ECO:0000313" key="2">
    <source>
        <dbReference type="Proteomes" id="UP000499080"/>
    </source>
</evidence>
<proteinExistence type="predicted"/>
<organism evidence="1 2">
    <name type="scientific">Araneus ventricosus</name>
    <name type="common">Orbweaver spider</name>
    <name type="synonym">Epeira ventricosa</name>
    <dbReference type="NCBI Taxonomy" id="182803"/>
    <lineage>
        <taxon>Eukaryota</taxon>
        <taxon>Metazoa</taxon>
        <taxon>Ecdysozoa</taxon>
        <taxon>Arthropoda</taxon>
        <taxon>Chelicerata</taxon>
        <taxon>Arachnida</taxon>
        <taxon>Araneae</taxon>
        <taxon>Araneomorphae</taxon>
        <taxon>Entelegynae</taxon>
        <taxon>Araneoidea</taxon>
        <taxon>Araneidae</taxon>
        <taxon>Araneus</taxon>
    </lineage>
</organism>
<comment type="caution">
    <text evidence="1">The sequence shown here is derived from an EMBL/GenBank/DDBJ whole genome shotgun (WGS) entry which is preliminary data.</text>
</comment>
<dbReference type="AlphaFoldDB" id="A0A4Y2DUH6"/>
<name>A0A4Y2DUH6_ARAVE</name>
<protein>
    <submittedName>
        <fullName evidence="1">Uncharacterized protein</fullName>
    </submittedName>
</protein>